<keyword evidence="3" id="KW-1185">Reference proteome</keyword>
<dbReference type="Pfam" id="PF01323">
    <property type="entry name" value="DSBA"/>
    <property type="match status" value="1"/>
</dbReference>
<dbReference type="Gene3D" id="3.40.30.10">
    <property type="entry name" value="Glutaredoxin"/>
    <property type="match status" value="1"/>
</dbReference>
<dbReference type="EMBL" id="BSYO01000032">
    <property type="protein sequence ID" value="GMH27241.1"/>
    <property type="molecule type" value="Genomic_DNA"/>
</dbReference>
<dbReference type="CDD" id="cd03024">
    <property type="entry name" value="DsbA_FrnE"/>
    <property type="match status" value="1"/>
</dbReference>
<reference evidence="2" key="1">
    <citation type="submission" date="2023-05" db="EMBL/GenBank/DDBJ databases">
        <title>Nepenthes gracilis genome sequencing.</title>
        <authorList>
            <person name="Fukushima K."/>
        </authorList>
    </citation>
    <scope>NUCLEOTIDE SEQUENCE</scope>
    <source>
        <strain evidence="2">SING2019-196</strain>
    </source>
</reference>
<protein>
    <recommendedName>
        <fullName evidence="1">DSBA-like thioredoxin domain-containing protein</fullName>
    </recommendedName>
</protein>
<accession>A0AAD3Y575</accession>
<dbReference type="AlphaFoldDB" id="A0AAD3Y575"/>
<dbReference type="Proteomes" id="UP001279734">
    <property type="component" value="Unassembled WGS sequence"/>
</dbReference>
<evidence type="ECO:0000259" key="1">
    <source>
        <dbReference type="Pfam" id="PF01323"/>
    </source>
</evidence>
<organism evidence="2 3">
    <name type="scientific">Nepenthes gracilis</name>
    <name type="common">Slender pitcher plant</name>
    <dbReference type="NCBI Taxonomy" id="150966"/>
    <lineage>
        <taxon>Eukaryota</taxon>
        <taxon>Viridiplantae</taxon>
        <taxon>Streptophyta</taxon>
        <taxon>Embryophyta</taxon>
        <taxon>Tracheophyta</taxon>
        <taxon>Spermatophyta</taxon>
        <taxon>Magnoliopsida</taxon>
        <taxon>eudicotyledons</taxon>
        <taxon>Gunneridae</taxon>
        <taxon>Pentapetalae</taxon>
        <taxon>Caryophyllales</taxon>
        <taxon>Nepenthaceae</taxon>
        <taxon>Nepenthes</taxon>
    </lineage>
</organism>
<dbReference type="InterPro" id="IPR036249">
    <property type="entry name" value="Thioredoxin-like_sf"/>
</dbReference>
<sequence>MQSCDFSIFGLNPHPQPFNIDLGHSGTTCPGTHPRPYLQTNKSSASSDITSIQLTPLSLPPPPIAQFRSGDILGHRRFMAQGSVTGAGKRLIQIDISSDTICPWCFVGKKHLDRAIAASEDQFEFQIKWHPFLLNPSAPKEGVNKREHYKQKFGDRREQIISRMTEVFKGLGLQYNMDGKIGNTLDSHRLIYLAGQQGLNKQHDLVEELFLGYFIQGKYIGDWEFLVESAKKVGVEGAAEFLHDPNNGLKEVNEDLEKYSAAITGVPHYLINGKQKLSGAQPPEVFLQAFQLAGNSP</sequence>
<dbReference type="SUPFAM" id="SSF52833">
    <property type="entry name" value="Thioredoxin-like"/>
    <property type="match status" value="1"/>
</dbReference>
<name>A0AAD3Y575_NEPGR</name>
<dbReference type="PANTHER" id="PTHR13887">
    <property type="entry name" value="GLUTATHIONE S-TRANSFERASE KAPPA"/>
    <property type="match status" value="1"/>
</dbReference>
<dbReference type="GO" id="GO:0016491">
    <property type="term" value="F:oxidoreductase activity"/>
    <property type="evidence" value="ECO:0007669"/>
    <property type="project" value="InterPro"/>
</dbReference>
<feature type="domain" description="DSBA-like thioredoxin" evidence="1">
    <location>
        <begin position="93"/>
        <end position="291"/>
    </location>
</feature>
<evidence type="ECO:0000313" key="3">
    <source>
        <dbReference type="Proteomes" id="UP001279734"/>
    </source>
</evidence>
<proteinExistence type="predicted"/>
<comment type="caution">
    <text evidence="2">The sequence shown here is derived from an EMBL/GenBank/DDBJ whole genome shotgun (WGS) entry which is preliminary data.</text>
</comment>
<dbReference type="PANTHER" id="PTHR13887:SF41">
    <property type="entry name" value="THIOREDOXIN SUPERFAMILY PROTEIN"/>
    <property type="match status" value="1"/>
</dbReference>
<evidence type="ECO:0000313" key="2">
    <source>
        <dbReference type="EMBL" id="GMH27241.1"/>
    </source>
</evidence>
<dbReference type="InterPro" id="IPR001853">
    <property type="entry name" value="DSBA-like_thioredoxin_dom"/>
</dbReference>
<gene>
    <name evidence="2" type="ORF">Nepgr_029084</name>
</gene>